<comment type="subcellular location">
    <subcellularLocation>
        <location evidence="1 8">Cell outer membrane</location>
        <topology evidence="1 8">Multi-pass membrane protein</topology>
    </subcellularLocation>
</comment>
<keyword evidence="10" id="KW-0732">Signal</keyword>
<evidence type="ECO:0000259" key="12">
    <source>
        <dbReference type="Pfam" id="PF07715"/>
    </source>
</evidence>
<dbReference type="InterPro" id="IPR039426">
    <property type="entry name" value="TonB-dep_rcpt-like"/>
</dbReference>
<proteinExistence type="inferred from homology"/>
<evidence type="ECO:0000256" key="5">
    <source>
        <dbReference type="ARBA" id="ARBA00023077"/>
    </source>
</evidence>
<keyword evidence="13" id="KW-0675">Receptor</keyword>
<feature type="domain" description="TonB-dependent receptor-like beta-barrel" evidence="11">
    <location>
        <begin position="369"/>
        <end position="879"/>
    </location>
</feature>
<comment type="similarity">
    <text evidence="8 9">Belongs to the TonB-dependent receptor family.</text>
</comment>
<dbReference type="Gene3D" id="2.170.130.10">
    <property type="entry name" value="TonB-dependent receptor, plug domain"/>
    <property type="match status" value="1"/>
</dbReference>
<dbReference type="InterPro" id="IPR000531">
    <property type="entry name" value="Beta-barrel_TonB"/>
</dbReference>
<evidence type="ECO:0000256" key="3">
    <source>
        <dbReference type="ARBA" id="ARBA00022452"/>
    </source>
</evidence>
<gene>
    <name evidence="13" type="ORF">WG900_08795</name>
</gene>
<dbReference type="Pfam" id="PF00593">
    <property type="entry name" value="TonB_dep_Rec_b-barrel"/>
    <property type="match status" value="1"/>
</dbReference>
<accession>A0ABU8S7U4</accession>
<dbReference type="PANTHER" id="PTHR47234:SF2">
    <property type="entry name" value="TONB-DEPENDENT RECEPTOR"/>
    <property type="match status" value="1"/>
</dbReference>
<evidence type="ECO:0000256" key="1">
    <source>
        <dbReference type="ARBA" id="ARBA00004571"/>
    </source>
</evidence>
<dbReference type="Pfam" id="PF07715">
    <property type="entry name" value="Plug"/>
    <property type="match status" value="1"/>
</dbReference>
<reference evidence="13 14" key="1">
    <citation type="submission" date="2024-03" db="EMBL/GenBank/DDBJ databases">
        <authorList>
            <person name="Jo J.-H."/>
        </authorList>
    </citation>
    <scope>NUCLEOTIDE SEQUENCE [LARGE SCALE GENOMIC DNA]</scope>
    <source>
        <strain evidence="13 14">AS3R-12</strain>
    </source>
</reference>
<evidence type="ECO:0000313" key="14">
    <source>
        <dbReference type="Proteomes" id="UP001379235"/>
    </source>
</evidence>
<dbReference type="InterPro" id="IPR036942">
    <property type="entry name" value="Beta-barrel_TonB_sf"/>
</dbReference>
<evidence type="ECO:0000256" key="4">
    <source>
        <dbReference type="ARBA" id="ARBA00022692"/>
    </source>
</evidence>
<feature type="chain" id="PRO_5045687886" evidence="10">
    <location>
        <begin position="24"/>
        <end position="914"/>
    </location>
</feature>
<dbReference type="Proteomes" id="UP001379235">
    <property type="component" value="Unassembled WGS sequence"/>
</dbReference>
<keyword evidence="7 8" id="KW-0998">Cell outer membrane</keyword>
<feature type="domain" description="TonB-dependent receptor plug" evidence="12">
    <location>
        <begin position="52"/>
        <end position="170"/>
    </location>
</feature>
<evidence type="ECO:0000259" key="11">
    <source>
        <dbReference type="Pfam" id="PF00593"/>
    </source>
</evidence>
<keyword evidence="4 8" id="KW-0812">Transmembrane</keyword>
<dbReference type="EMBL" id="JBBHJY010000003">
    <property type="protein sequence ID" value="MEJ6010018.1"/>
    <property type="molecule type" value="Genomic_DNA"/>
</dbReference>
<dbReference type="PROSITE" id="PS52016">
    <property type="entry name" value="TONB_DEPENDENT_REC_3"/>
    <property type="match status" value="1"/>
</dbReference>
<name>A0ABU8S7U4_9SPHN</name>
<dbReference type="PANTHER" id="PTHR47234">
    <property type="match status" value="1"/>
</dbReference>
<evidence type="ECO:0000256" key="2">
    <source>
        <dbReference type="ARBA" id="ARBA00022448"/>
    </source>
</evidence>
<evidence type="ECO:0000256" key="9">
    <source>
        <dbReference type="RuleBase" id="RU003357"/>
    </source>
</evidence>
<evidence type="ECO:0000256" key="6">
    <source>
        <dbReference type="ARBA" id="ARBA00023136"/>
    </source>
</evidence>
<keyword evidence="14" id="KW-1185">Reference proteome</keyword>
<comment type="caution">
    <text evidence="13">The sequence shown here is derived from an EMBL/GenBank/DDBJ whole genome shotgun (WGS) entry which is preliminary data.</text>
</comment>
<keyword evidence="3 8" id="KW-1134">Transmembrane beta strand</keyword>
<dbReference type="Gene3D" id="2.40.170.20">
    <property type="entry name" value="TonB-dependent receptor, beta-barrel domain"/>
    <property type="match status" value="1"/>
</dbReference>
<keyword evidence="2 8" id="KW-0813">Transport</keyword>
<dbReference type="InterPro" id="IPR037066">
    <property type="entry name" value="Plug_dom_sf"/>
</dbReference>
<evidence type="ECO:0000313" key="13">
    <source>
        <dbReference type="EMBL" id="MEJ6010018.1"/>
    </source>
</evidence>
<evidence type="ECO:0000256" key="7">
    <source>
        <dbReference type="ARBA" id="ARBA00023237"/>
    </source>
</evidence>
<dbReference type="InterPro" id="IPR012910">
    <property type="entry name" value="Plug_dom"/>
</dbReference>
<dbReference type="SUPFAM" id="SSF56935">
    <property type="entry name" value="Porins"/>
    <property type="match status" value="1"/>
</dbReference>
<evidence type="ECO:0000256" key="8">
    <source>
        <dbReference type="PROSITE-ProRule" id="PRU01360"/>
    </source>
</evidence>
<sequence length="914" mass="96682">MLSIRGLAFASVSLLSLSAPAFAQDADETEKDEAGIVVVGTLIRGTEVTGSQTLSVDAAEIAEKGAVSTNELLGLVPQISNAFNGRFEVDPRGVGTGLSINRPNLRNLPGANSASGGTALVLVDGFRMAPMGVNQSSIDVDVIPSAVIAGLDIVTDGGSSLYGADAVSGVINFRTLRKFEGIKVDLNYGKGDTIKGYSYWDGALTVGKSWATGNAYISASYAKRESVLNNETTWYDSKIYNAAGVGTFTGTQCDTPQQTVSRWFRFGAGSSQFTNNPAAPGAGTFSLGTGCDALGEATYSPEVKRYNVYAAVTQEFGENIDLRVTGYWAKRDTILPIVPRGFTSAGSGVTGGTLVTMFPAAAATTPGTTFQVNEGVGFRFTPNAAYVNTPNTVGFETWGVTPELTVKMGSDWQVKTTAHYGRSDNYQSFPSTNTVLAQCYITGCAASGTTPAIAAGQLNPLNVAAASAAVITDITDFTSAQQTKQSMFVARVVADGPIFPLPGGDAKVAVGLEYQSNKAQSRLNAGRFGAINNAAYQSYSRNSKSAFGEVSLPVMPFLDLSASLRYDDYSDFGSTTNPSLGAAFKPTEWLKIYGHWSKSFNAPTAVDGLGIATGRFALNQYVAGSSDPTRRPSDPAPANDLGFGTHAMILDGTKKGTRPQTSESWAVGFEVTPNSGLNIGAQFYSIDFKDILAAVNPQNLTTYTTNPELYYYNTGPTTFPATYAALLAQLTNASQISITSDAVAFVVDRRTSNIGTAKIEGVDFHIDWRHDYDFGQVSAGISGNKQTKALTNFGVAVNELPFQPAITAAFYTGVKVGGFSTRVTVNYTGKFTDPNPNNAGTSGLRVNPFTVINLAMGYEFGEGTGALEGTSLRLGIDNLFEEKPQTTRRGSASFIPYTNWTIGRVFKIGASKKF</sequence>
<protein>
    <submittedName>
        <fullName evidence="13">TonB-dependent receptor</fullName>
    </submittedName>
</protein>
<evidence type="ECO:0000256" key="10">
    <source>
        <dbReference type="SAM" id="SignalP"/>
    </source>
</evidence>
<keyword evidence="6 8" id="KW-0472">Membrane</keyword>
<keyword evidence="5 9" id="KW-0798">TonB box</keyword>
<dbReference type="RefSeq" id="WP_339966396.1">
    <property type="nucleotide sequence ID" value="NZ_JBBHJY010000003.1"/>
</dbReference>
<organism evidence="13 14">
    <name type="scientific">Novosphingobium aquae</name>
    <dbReference type="NCBI Taxonomy" id="3133435"/>
    <lineage>
        <taxon>Bacteria</taxon>
        <taxon>Pseudomonadati</taxon>
        <taxon>Pseudomonadota</taxon>
        <taxon>Alphaproteobacteria</taxon>
        <taxon>Sphingomonadales</taxon>
        <taxon>Sphingomonadaceae</taxon>
        <taxon>Novosphingobium</taxon>
    </lineage>
</organism>
<feature type="signal peptide" evidence="10">
    <location>
        <begin position="1"/>
        <end position="23"/>
    </location>
</feature>